<proteinExistence type="predicted"/>
<keyword evidence="2" id="KW-1185">Reference proteome</keyword>
<accession>A0ABP8PJB6</accession>
<dbReference type="RefSeq" id="WP_345351397.1">
    <property type="nucleotide sequence ID" value="NZ_BAABFB010000072.1"/>
</dbReference>
<dbReference type="Pfam" id="PF05800">
    <property type="entry name" value="GvpO"/>
    <property type="match status" value="1"/>
</dbReference>
<gene>
    <name evidence="1" type="ORF">GCM10023094_47730</name>
</gene>
<dbReference type="EMBL" id="BAABFB010000072">
    <property type="protein sequence ID" value="GAA4488221.1"/>
    <property type="molecule type" value="Genomic_DNA"/>
</dbReference>
<dbReference type="Proteomes" id="UP001501183">
    <property type="component" value="Unassembled WGS sequence"/>
</dbReference>
<name>A0ABP8PJB6_9NOCA</name>
<dbReference type="InterPro" id="IPR008634">
    <property type="entry name" value="Gas-vesicle_GvpO"/>
</dbReference>
<evidence type="ECO:0000313" key="2">
    <source>
        <dbReference type="Proteomes" id="UP001501183"/>
    </source>
</evidence>
<sequence length="107" mass="11742">MPKAPRDDIDDRDPSQPATISAAEAAAVAVRHMVELTGREPIGATSVAPTDDGWLVETEVVEDRRIPTSADILALYEVELTLDGDLLAYRRTRRYPRGSSDPGRDPR</sequence>
<organism evidence="1 2">
    <name type="scientific">Rhodococcus olei</name>
    <dbReference type="NCBI Taxonomy" id="2161675"/>
    <lineage>
        <taxon>Bacteria</taxon>
        <taxon>Bacillati</taxon>
        <taxon>Actinomycetota</taxon>
        <taxon>Actinomycetes</taxon>
        <taxon>Mycobacteriales</taxon>
        <taxon>Nocardiaceae</taxon>
        <taxon>Rhodococcus</taxon>
    </lineage>
</organism>
<evidence type="ECO:0000313" key="1">
    <source>
        <dbReference type="EMBL" id="GAA4488221.1"/>
    </source>
</evidence>
<reference evidence="2" key="1">
    <citation type="journal article" date="2019" name="Int. J. Syst. Evol. Microbiol.">
        <title>The Global Catalogue of Microorganisms (GCM) 10K type strain sequencing project: providing services to taxonomists for standard genome sequencing and annotation.</title>
        <authorList>
            <consortium name="The Broad Institute Genomics Platform"/>
            <consortium name="The Broad Institute Genome Sequencing Center for Infectious Disease"/>
            <person name="Wu L."/>
            <person name="Ma J."/>
        </authorList>
    </citation>
    <scope>NUCLEOTIDE SEQUENCE [LARGE SCALE GENOMIC DNA]</scope>
    <source>
        <strain evidence="2">JCM 32206</strain>
    </source>
</reference>
<evidence type="ECO:0008006" key="3">
    <source>
        <dbReference type="Google" id="ProtNLM"/>
    </source>
</evidence>
<protein>
    <recommendedName>
        <fullName evidence="3">Gas vesicle protein GvpO</fullName>
    </recommendedName>
</protein>
<comment type="caution">
    <text evidence="1">The sequence shown here is derived from an EMBL/GenBank/DDBJ whole genome shotgun (WGS) entry which is preliminary data.</text>
</comment>